<gene>
    <name evidence="1" type="ORF">DCM90_08695</name>
</gene>
<dbReference type="EMBL" id="QCXQ01000006">
    <property type="protein sequence ID" value="PWF99511.1"/>
    <property type="molecule type" value="Genomic_DNA"/>
</dbReference>
<dbReference type="AlphaFoldDB" id="A0A2V1MXD2"/>
<dbReference type="Proteomes" id="UP000245080">
    <property type="component" value="Unassembled WGS sequence"/>
</dbReference>
<organism evidence="1 2">
    <name type="scientific">Levilactobacillus bambusae</name>
    <dbReference type="NCBI Taxonomy" id="2024736"/>
    <lineage>
        <taxon>Bacteria</taxon>
        <taxon>Bacillati</taxon>
        <taxon>Bacillota</taxon>
        <taxon>Bacilli</taxon>
        <taxon>Lactobacillales</taxon>
        <taxon>Lactobacillaceae</taxon>
        <taxon>Levilactobacillus</taxon>
    </lineage>
</organism>
<evidence type="ECO:0000313" key="1">
    <source>
        <dbReference type="EMBL" id="PWF99511.1"/>
    </source>
</evidence>
<reference evidence="1 2" key="1">
    <citation type="journal article" date="2018" name="Int. J. Syst. Evol. Microbiol.">
        <title>Lactobacillus bambusae sp. nov., isolated from a traditional fermented Ma-bamboo shoots of Taiwan.</title>
        <authorList>
            <person name="Wang L.-T."/>
        </authorList>
    </citation>
    <scope>NUCLEOTIDE SEQUENCE [LARGE SCALE GENOMIC DNA]</scope>
    <source>
        <strain evidence="1 2">BS-W1</strain>
    </source>
</reference>
<dbReference type="RefSeq" id="WP_109250969.1">
    <property type="nucleotide sequence ID" value="NZ_QCXQ01000006.1"/>
</dbReference>
<protein>
    <submittedName>
        <fullName evidence="1">Uncharacterized protein</fullName>
    </submittedName>
</protein>
<sequence>MASNSDSIYHVLSFIKRHPDQVNVLPEQYLNAISFTFADSVPVADSEIYFPTNHLMVNRMTDDFVEMNGALLDYFFNQTHTDLPGYKEVWITTSHVMPDAQYFVELSFE</sequence>
<evidence type="ECO:0000313" key="2">
    <source>
        <dbReference type="Proteomes" id="UP000245080"/>
    </source>
</evidence>
<comment type="caution">
    <text evidence="1">The sequence shown here is derived from an EMBL/GenBank/DDBJ whole genome shotgun (WGS) entry which is preliminary data.</text>
</comment>
<dbReference type="OrthoDB" id="2248079at2"/>
<name>A0A2V1MXD2_9LACO</name>
<keyword evidence="2" id="KW-1185">Reference proteome</keyword>
<accession>A0A2V1MXD2</accession>
<proteinExistence type="predicted"/>